<comment type="similarity">
    <text evidence="2">Belongs to the YkuD family.</text>
</comment>
<name>A0A1I4YLW5_9GAMM</name>
<feature type="active site" description="Proton donor/acceptor" evidence="7">
    <location>
        <position position="135"/>
    </location>
</feature>
<keyword evidence="10" id="KW-1185">Reference proteome</keyword>
<keyword evidence="3" id="KW-0808">Transferase</keyword>
<evidence type="ECO:0000313" key="10">
    <source>
        <dbReference type="Proteomes" id="UP000242222"/>
    </source>
</evidence>
<gene>
    <name evidence="9" type="ORF">SAMN05216516_106172</name>
</gene>
<dbReference type="UniPathway" id="UPA00219"/>
<evidence type="ECO:0000256" key="7">
    <source>
        <dbReference type="PROSITE-ProRule" id="PRU01373"/>
    </source>
</evidence>
<dbReference type="Pfam" id="PF03734">
    <property type="entry name" value="YkuD"/>
    <property type="match status" value="1"/>
</dbReference>
<dbReference type="GO" id="GO:0009252">
    <property type="term" value="P:peptidoglycan biosynthetic process"/>
    <property type="evidence" value="ECO:0007669"/>
    <property type="project" value="UniProtKB-UniPathway"/>
</dbReference>
<dbReference type="EMBL" id="FOVC01000006">
    <property type="protein sequence ID" value="SFN38590.1"/>
    <property type="molecule type" value="Genomic_DNA"/>
</dbReference>
<evidence type="ECO:0000313" key="9">
    <source>
        <dbReference type="EMBL" id="SFN38590.1"/>
    </source>
</evidence>
<dbReference type="OrthoDB" id="9809748at2"/>
<dbReference type="RefSeq" id="WP_092877965.1">
    <property type="nucleotide sequence ID" value="NZ_FOVC01000006.1"/>
</dbReference>
<evidence type="ECO:0000256" key="4">
    <source>
        <dbReference type="ARBA" id="ARBA00022960"/>
    </source>
</evidence>
<feature type="active site" description="Nucleophile" evidence="7">
    <location>
        <position position="143"/>
    </location>
</feature>
<evidence type="ECO:0000259" key="8">
    <source>
        <dbReference type="PROSITE" id="PS52029"/>
    </source>
</evidence>
<feature type="domain" description="L,D-TPase catalytic" evidence="8">
    <location>
        <begin position="44"/>
        <end position="174"/>
    </location>
</feature>
<dbReference type="SUPFAM" id="SSF141523">
    <property type="entry name" value="L,D-transpeptidase catalytic domain-like"/>
    <property type="match status" value="1"/>
</dbReference>
<dbReference type="NCBIfam" id="NF040599">
    <property type="entry name" value="LdtF_DpaA_YafK"/>
    <property type="match status" value="1"/>
</dbReference>
<dbReference type="Proteomes" id="UP000242222">
    <property type="component" value="Unassembled WGS sequence"/>
</dbReference>
<dbReference type="PROSITE" id="PS52029">
    <property type="entry name" value="LD_TPASE"/>
    <property type="match status" value="1"/>
</dbReference>
<proteinExistence type="inferred from homology"/>
<evidence type="ECO:0000256" key="6">
    <source>
        <dbReference type="ARBA" id="ARBA00023316"/>
    </source>
</evidence>
<dbReference type="GO" id="GO:0071555">
    <property type="term" value="P:cell wall organization"/>
    <property type="evidence" value="ECO:0007669"/>
    <property type="project" value="UniProtKB-UniRule"/>
</dbReference>
<dbReference type="PANTHER" id="PTHR36699:SF1">
    <property type="entry name" value="L,D-TRANSPEPTIDASE YAFK-RELATED"/>
    <property type="match status" value="1"/>
</dbReference>
<accession>A0A1I4YLW5</accession>
<evidence type="ECO:0000256" key="5">
    <source>
        <dbReference type="ARBA" id="ARBA00022984"/>
    </source>
</evidence>
<organism evidence="9 10">
    <name type="scientific">Izhakiella capsodis</name>
    <dbReference type="NCBI Taxonomy" id="1367852"/>
    <lineage>
        <taxon>Bacteria</taxon>
        <taxon>Pseudomonadati</taxon>
        <taxon>Pseudomonadota</taxon>
        <taxon>Gammaproteobacteria</taxon>
        <taxon>Enterobacterales</taxon>
        <taxon>Erwiniaceae</taxon>
        <taxon>Izhakiella</taxon>
    </lineage>
</organism>
<keyword evidence="5 7" id="KW-0573">Peptidoglycan synthesis</keyword>
<dbReference type="PANTHER" id="PTHR36699">
    <property type="entry name" value="LD-TRANSPEPTIDASE"/>
    <property type="match status" value="1"/>
</dbReference>
<dbReference type="InterPro" id="IPR038063">
    <property type="entry name" value="Transpep_catalytic_dom"/>
</dbReference>
<comment type="pathway">
    <text evidence="1 7">Cell wall biogenesis; peptidoglycan biosynthesis.</text>
</comment>
<keyword evidence="4 7" id="KW-0133">Cell shape</keyword>
<dbReference type="GO" id="GO:0016740">
    <property type="term" value="F:transferase activity"/>
    <property type="evidence" value="ECO:0007669"/>
    <property type="project" value="UniProtKB-KW"/>
</dbReference>
<evidence type="ECO:0000256" key="3">
    <source>
        <dbReference type="ARBA" id="ARBA00022679"/>
    </source>
</evidence>
<dbReference type="GO" id="GO:0008360">
    <property type="term" value="P:regulation of cell shape"/>
    <property type="evidence" value="ECO:0007669"/>
    <property type="project" value="UniProtKB-UniRule"/>
</dbReference>
<dbReference type="STRING" id="1367852.SAMN05216516_106172"/>
<keyword evidence="6 7" id="KW-0961">Cell wall biogenesis/degradation</keyword>
<reference evidence="10" key="1">
    <citation type="submission" date="2016-10" db="EMBL/GenBank/DDBJ databases">
        <authorList>
            <person name="Varghese N."/>
            <person name="Submissions S."/>
        </authorList>
    </citation>
    <scope>NUCLEOTIDE SEQUENCE [LARGE SCALE GENOMIC DNA]</scope>
    <source>
        <strain evidence="10">N6PO6</strain>
    </source>
</reference>
<dbReference type="AlphaFoldDB" id="A0A1I4YLW5"/>
<protein>
    <submittedName>
        <fullName evidence="9">Murein L,D-transpeptidase YafK</fullName>
    </submittedName>
</protein>
<dbReference type="CDD" id="cd16913">
    <property type="entry name" value="YkuD_like"/>
    <property type="match status" value="1"/>
</dbReference>
<sequence length="246" mass="27734">MGKIALLFAMIFLPAICLADLLSPVSPLAPVSKELKKQLLGAPVYIQIFKQERTLELYGKVGNEYRLLDSYRICNFSGGLGPKHRPGDFKSPEGFYSVGLSQLKPDSRFYRAINIGFPNQYDREKGYEGNYLMIHGACVSVGCYAMTNAYIKDIYEYVAAALHNGQPRVDISIYPFHMTEKNMQSHRHSVYYSFWQQLQPAYAQFVKTHLPPAVNVRDGKYVLNSSTLKTPFSDSRPSALALTQAK</sequence>
<dbReference type="GO" id="GO:0004180">
    <property type="term" value="F:carboxypeptidase activity"/>
    <property type="evidence" value="ECO:0007669"/>
    <property type="project" value="UniProtKB-ARBA"/>
</dbReference>
<evidence type="ECO:0000256" key="1">
    <source>
        <dbReference type="ARBA" id="ARBA00004752"/>
    </source>
</evidence>
<evidence type="ECO:0000256" key="2">
    <source>
        <dbReference type="ARBA" id="ARBA00005992"/>
    </source>
</evidence>
<dbReference type="InterPro" id="IPR005490">
    <property type="entry name" value="LD_TPept_cat_dom"/>
</dbReference>